<keyword evidence="3" id="KW-0255">Endonuclease</keyword>
<evidence type="ECO:0000256" key="1">
    <source>
        <dbReference type="SAM" id="MobiDB-lite"/>
    </source>
</evidence>
<evidence type="ECO:0000313" key="3">
    <source>
        <dbReference type="EMBL" id="SFS31380.1"/>
    </source>
</evidence>
<dbReference type="PANTHER" id="PTHR35400">
    <property type="entry name" value="SLR1083 PROTEIN"/>
    <property type="match status" value="1"/>
</dbReference>
<dbReference type="GO" id="GO:0004519">
    <property type="term" value="F:endonuclease activity"/>
    <property type="evidence" value="ECO:0007669"/>
    <property type="project" value="UniProtKB-KW"/>
</dbReference>
<reference evidence="4" key="1">
    <citation type="submission" date="2016-10" db="EMBL/GenBank/DDBJ databases">
        <authorList>
            <person name="Varghese N."/>
            <person name="Submissions S."/>
        </authorList>
    </citation>
    <scope>NUCLEOTIDE SEQUENCE [LARGE SCALE GENOMIC DNA]</scope>
    <source>
        <strain evidence="4">CGMCC 4.7047</strain>
    </source>
</reference>
<name>A0A1I6NU23_9ACTN</name>
<dbReference type="Pfam" id="PF05685">
    <property type="entry name" value="Uma2"/>
    <property type="match status" value="1"/>
</dbReference>
<keyword evidence="3" id="KW-0378">Hydrolase</keyword>
<sequence length="196" mass="21554">MTSAAPDSTPDWAHPPAGGYTAEDLDTLPGLPPHTELIDGSLVFMSPQTKFHLRVLRLFEQGLLRTVPDHLEVLREFNVILGKQQRPEPDVMVARADADTGDLQTAVHAADAVLVIEVVSPESEARDRETKPIKYARAGIPHFWRVERGDDGLPVVFAYALDKATGAYGLTGIHHHRLKVTVPFVIDIDLTAASRR</sequence>
<dbReference type="Proteomes" id="UP000198873">
    <property type="component" value="Unassembled WGS sequence"/>
</dbReference>
<dbReference type="STRING" id="1176198.SAMN05444716_10137"/>
<keyword evidence="4" id="KW-1185">Reference proteome</keyword>
<evidence type="ECO:0000313" key="4">
    <source>
        <dbReference type="Proteomes" id="UP000198873"/>
    </source>
</evidence>
<dbReference type="Gene3D" id="3.90.1570.10">
    <property type="entry name" value="tt1808, chain A"/>
    <property type="match status" value="1"/>
</dbReference>
<protein>
    <submittedName>
        <fullName evidence="3">Endonuclease, Uma2 family (Restriction endonuclease fold)</fullName>
    </submittedName>
</protein>
<organism evidence="3 4">
    <name type="scientific">Streptomyces harbinensis</name>
    <dbReference type="NCBI Taxonomy" id="1176198"/>
    <lineage>
        <taxon>Bacteria</taxon>
        <taxon>Bacillati</taxon>
        <taxon>Actinomycetota</taxon>
        <taxon>Actinomycetes</taxon>
        <taxon>Kitasatosporales</taxon>
        <taxon>Streptomycetaceae</taxon>
        <taxon>Streptomyces</taxon>
    </lineage>
</organism>
<dbReference type="InterPro" id="IPR012296">
    <property type="entry name" value="Nuclease_put_TT1808"/>
</dbReference>
<dbReference type="SUPFAM" id="SSF52980">
    <property type="entry name" value="Restriction endonuclease-like"/>
    <property type="match status" value="1"/>
</dbReference>
<dbReference type="EMBL" id="FPAB01000001">
    <property type="protein sequence ID" value="SFS31380.1"/>
    <property type="molecule type" value="Genomic_DNA"/>
</dbReference>
<feature type="region of interest" description="Disordered" evidence="1">
    <location>
        <begin position="1"/>
        <end position="21"/>
    </location>
</feature>
<dbReference type="PANTHER" id="PTHR35400:SF3">
    <property type="entry name" value="SLL1072 PROTEIN"/>
    <property type="match status" value="1"/>
</dbReference>
<dbReference type="InterPro" id="IPR011335">
    <property type="entry name" value="Restrct_endonuc-II-like"/>
</dbReference>
<feature type="domain" description="Putative restriction endonuclease" evidence="2">
    <location>
        <begin position="23"/>
        <end position="152"/>
    </location>
</feature>
<dbReference type="CDD" id="cd06260">
    <property type="entry name" value="DUF820-like"/>
    <property type="match status" value="1"/>
</dbReference>
<keyword evidence="3" id="KW-0540">Nuclease</keyword>
<dbReference type="RefSeq" id="WP_026047043.1">
    <property type="nucleotide sequence ID" value="NZ_FPAB01000001.1"/>
</dbReference>
<proteinExistence type="predicted"/>
<accession>A0A1I6NU23</accession>
<dbReference type="AlphaFoldDB" id="A0A1I6NU23"/>
<gene>
    <name evidence="3" type="ORF">SAMN05444716_10137</name>
</gene>
<evidence type="ECO:0000259" key="2">
    <source>
        <dbReference type="Pfam" id="PF05685"/>
    </source>
</evidence>
<dbReference type="InterPro" id="IPR008538">
    <property type="entry name" value="Uma2"/>
</dbReference>